<feature type="compositionally biased region" description="Basic and acidic residues" evidence="1">
    <location>
        <begin position="325"/>
        <end position="334"/>
    </location>
</feature>
<organism evidence="2 4">
    <name type="scientific">Dermatophilus congolensis</name>
    <dbReference type="NCBI Taxonomy" id="1863"/>
    <lineage>
        <taxon>Bacteria</taxon>
        <taxon>Bacillati</taxon>
        <taxon>Actinomycetota</taxon>
        <taxon>Actinomycetes</taxon>
        <taxon>Micrococcales</taxon>
        <taxon>Dermatophilaceae</taxon>
        <taxon>Dermatophilus</taxon>
    </lineage>
</organism>
<sequence length="378" mass="39344">MLAVDGVAFAQPEADVDESDEGRDLDQGADDAGEGLAGGDTEGGDGDGDGEFEVVAGGGEGEGGGAFVAQVQTPSEQVADAPYDREVDQERQGDADDVEGAAGDLFALQGEQHDDGEQKPVQRPGADLRQEAVLVGFAAPGVLAQGAGQVSGDQRDAEEDQDALGDLPGGDVQAGLLEAEPGGQGGQVEPAERGEGDDLEDRVDRDEHGGRFAVTAGQVVPDDDHGDAAREPDDDQAGAVGGQVGEEGPCQREHHQGTDDPVQQQAGDQHAPVVGDGPEPVVSDLGEHRVHHHEQPDADGQRDAVHLDGGQRRADAGDDTAQQEPDDHGREDPHGQVAIERGQLLRHGRPGRCGRWFGGDYGHDYLTLTIIDMDVLII</sequence>
<feature type="region of interest" description="Disordered" evidence="1">
    <location>
        <begin position="146"/>
        <end position="334"/>
    </location>
</feature>
<gene>
    <name evidence="2" type="ORF">NCTC7915_01802</name>
    <name evidence="3" type="ORF">NCTC7915_02271</name>
</gene>
<evidence type="ECO:0000313" key="3">
    <source>
        <dbReference type="EMBL" id="STD15229.1"/>
    </source>
</evidence>
<feature type="compositionally biased region" description="Gly residues" evidence="1">
    <location>
        <begin position="56"/>
        <end position="66"/>
    </location>
</feature>
<feature type="compositionally biased region" description="Basic and acidic residues" evidence="1">
    <location>
        <begin position="222"/>
        <end position="231"/>
    </location>
</feature>
<feature type="compositionally biased region" description="Basic and acidic residues" evidence="1">
    <location>
        <begin position="190"/>
        <end position="210"/>
    </location>
</feature>
<evidence type="ECO:0000256" key="1">
    <source>
        <dbReference type="SAM" id="MobiDB-lite"/>
    </source>
</evidence>
<dbReference type="AlphaFoldDB" id="A0AA46BPK1"/>
<dbReference type="EMBL" id="UFYA01000001">
    <property type="protein sequence ID" value="STD12588.1"/>
    <property type="molecule type" value="Genomic_DNA"/>
</dbReference>
<accession>A0AA46BPK1</accession>
<feature type="compositionally biased region" description="Basic and acidic residues" evidence="1">
    <location>
        <begin position="111"/>
        <end position="127"/>
    </location>
</feature>
<proteinExistence type="predicted"/>
<evidence type="ECO:0000313" key="2">
    <source>
        <dbReference type="EMBL" id="STD12588.1"/>
    </source>
</evidence>
<feature type="compositionally biased region" description="Basic and acidic residues" evidence="1">
    <location>
        <begin position="285"/>
        <end position="316"/>
    </location>
</feature>
<reference evidence="2 4" key="1">
    <citation type="submission" date="2018-06" db="EMBL/GenBank/DDBJ databases">
        <authorList>
            <consortium name="Pathogen Informatics"/>
            <person name="Doyle S."/>
        </authorList>
    </citation>
    <scope>NUCLEOTIDE SEQUENCE [LARGE SCALE GENOMIC DNA]</scope>
    <source>
        <strain evidence="2 4">NCTC7915</strain>
    </source>
</reference>
<evidence type="ECO:0000313" key="4">
    <source>
        <dbReference type="Proteomes" id="UP000254118"/>
    </source>
</evidence>
<feature type="compositionally biased region" description="Acidic residues" evidence="1">
    <location>
        <begin position="42"/>
        <end position="52"/>
    </location>
</feature>
<feature type="compositionally biased region" description="Basic and acidic residues" evidence="1">
    <location>
        <begin position="82"/>
        <end position="94"/>
    </location>
</feature>
<protein>
    <submittedName>
        <fullName evidence="2">Uncharacterized protein</fullName>
    </submittedName>
</protein>
<feature type="compositionally biased region" description="Acidic residues" evidence="1">
    <location>
        <begin position="14"/>
        <end position="33"/>
    </location>
</feature>
<feature type="region of interest" description="Disordered" evidence="1">
    <location>
        <begin position="1"/>
        <end position="127"/>
    </location>
</feature>
<feature type="compositionally biased region" description="Basic and acidic residues" evidence="1">
    <location>
        <begin position="249"/>
        <end position="258"/>
    </location>
</feature>
<dbReference type="Proteomes" id="UP000254118">
    <property type="component" value="Unassembled WGS sequence"/>
</dbReference>
<dbReference type="EMBL" id="UFYA01000001">
    <property type="protein sequence ID" value="STD15229.1"/>
    <property type="molecule type" value="Genomic_DNA"/>
</dbReference>
<comment type="caution">
    <text evidence="2">The sequence shown here is derived from an EMBL/GenBank/DDBJ whole genome shotgun (WGS) entry which is preliminary data.</text>
</comment>
<name>A0AA46BPK1_9MICO</name>